<keyword evidence="3" id="KW-0444">Lipid biosynthesis</keyword>
<dbReference type="GO" id="GO:0005739">
    <property type="term" value="C:mitochondrion"/>
    <property type="evidence" value="ECO:0007669"/>
    <property type="project" value="UniProtKB-SubCell"/>
</dbReference>
<feature type="domain" description="Enoyl reductase (ER)" evidence="13">
    <location>
        <begin position="53"/>
        <end position="400"/>
    </location>
</feature>
<dbReference type="FunFam" id="3.40.50.720:FF:000112">
    <property type="entry name" value="Enoyl-[acyl-carrier-protein] reductase 1, mitochondrial"/>
    <property type="match status" value="1"/>
</dbReference>
<evidence type="ECO:0000313" key="15">
    <source>
        <dbReference type="Proteomes" id="UP000027265"/>
    </source>
</evidence>
<evidence type="ECO:0000256" key="5">
    <source>
        <dbReference type="ARBA" id="ARBA00022857"/>
    </source>
</evidence>
<evidence type="ECO:0000256" key="6">
    <source>
        <dbReference type="ARBA" id="ARBA00022946"/>
    </source>
</evidence>
<dbReference type="EMBL" id="KL197712">
    <property type="protein sequence ID" value="KDQ61661.1"/>
    <property type="molecule type" value="Genomic_DNA"/>
</dbReference>
<comment type="catalytic activity">
    <reaction evidence="12">
        <text>a 2,3-saturated acyl-[ACP] + NADP(+) = a (2E)-enoyl-[ACP] + NADPH + H(+)</text>
        <dbReference type="Rhea" id="RHEA:22564"/>
        <dbReference type="Rhea" id="RHEA-COMP:9925"/>
        <dbReference type="Rhea" id="RHEA-COMP:9926"/>
        <dbReference type="ChEBI" id="CHEBI:15378"/>
        <dbReference type="ChEBI" id="CHEBI:57783"/>
        <dbReference type="ChEBI" id="CHEBI:58349"/>
        <dbReference type="ChEBI" id="CHEBI:78784"/>
        <dbReference type="ChEBI" id="CHEBI:78785"/>
        <dbReference type="EC" id="1.3.1.104"/>
    </reaction>
</comment>
<protein>
    <recommendedName>
        <fullName evidence="11">enoyl-[acyl-carrier-protein] reductase</fullName>
        <ecNumber evidence="11">1.3.1.104</ecNumber>
    </recommendedName>
</protein>
<evidence type="ECO:0000256" key="3">
    <source>
        <dbReference type="ARBA" id="ARBA00022516"/>
    </source>
</evidence>
<dbReference type="Gene3D" id="3.40.50.720">
    <property type="entry name" value="NAD(P)-binding Rossmann-like Domain"/>
    <property type="match status" value="1"/>
</dbReference>
<dbReference type="PANTHER" id="PTHR43981:SF2">
    <property type="entry name" value="ENOYL-[ACYL-CARRIER-PROTEIN] REDUCTASE, MITOCHONDRIAL"/>
    <property type="match status" value="1"/>
</dbReference>
<dbReference type="Pfam" id="PF08240">
    <property type="entry name" value="ADH_N"/>
    <property type="match status" value="1"/>
</dbReference>
<dbReference type="InterPro" id="IPR036291">
    <property type="entry name" value="NAD(P)-bd_dom_sf"/>
</dbReference>
<dbReference type="HOGENOM" id="CLU_026673_17_0_1"/>
<accession>A0A067QGB3</accession>
<keyword evidence="9" id="KW-0496">Mitochondrion</keyword>
<keyword evidence="5" id="KW-0521">NADP</keyword>
<evidence type="ECO:0000259" key="13">
    <source>
        <dbReference type="SMART" id="SM00829"/>
    </source>
</evidence>
<dbReference type="GO" id="GO:0141148">
    <property type="term" value="F:enoyl-[acyl-carrier-protein] reductase (NADPH) activity"/>
    <property type="evidence" value="ECO:0007669"/>
    <property type="project" value="UniProtKB-EC"/>
</dbReference>
<proteinExistence type="inferred from homology"/>
<comment type="subcellular location">
    <subcellularLocation>
        <location evidence="1">Mitochondrion</location>
    </subcellularLocation>
</comment>
<dbReference type="AlphaFoldDB" id="A0A067QGB3"/>
<dbReference type="SUPFAM" id="SSF51735">
    <property type="entry name" value="NAD(P)-binding Rossmann-fold domains"/>
    <property type="match status" value="1"/>
</dbReference>
<evidence type="ECO:0000256" key="9">
    <source>
        <dbReference type="ARBA" id="ARBA00023128"/>
    </source>
</evidence>
<evidence type="ECO:0000256" key="4">
    <source>
        <dbReference type="ARBA" id="ARBA00022832"/>
    </source>
</evidence>
<dbReference type="InterPro" id="IPR013154">
    <property type="entry name" value="ADH-like_N"/>
</dbReference>
<dbReference type="OrthoDB" id="7482721at2759"/>
<sequence length="408" mass="44475">MTSMARRIPSQIFRSSLKTLNRAHIGSLYHNPRTFSTSLPRLANRAIVYTSTGNPSEVLSARTYPSLGPPPQGHVNVRLLCAPVNPSDVNVIEGVYPVRPSLESLVGSTESVFVGGNEGLGVVQRVGNGVDGLKEGDWVVFAKAQSGTWASERCVNGSDVVRIPDMEGGGRIGEVQGATLTVNPPTAYNMLKEFVDLKAGDWVLQNGANSAVGQAVIQIAAHRGLRTINFVRDRDNMDELRIQLHGLGADQIFTYESLHSKDTISHIKSLTSSAGGIRLLLNCVSGSTTTSLARLLGANATIVSYGAMSKQPLSLPTSLFIFKNLSCKGYWQQRWYMERGRTEREELMRELVGLIGLRKLREPEHEIVRIGGGLSDGEATQLVQGVMDRIEKGHYGKKILFKFDTVDS</sequence>
<keyword evidence="4" id="KW-0276">Fatty acid metabolism</keyword>
<keyword evidence="7" id="KW-0560">Oxidoreductase</keyword>
<dbReference type="GO" id="GO:0006633">
    <property type="term" value="P:fatty acid biosynthetic process"/>
    <property type="evidence" value="ECO:0007669"/>
    <property type="project" value="UniProtKB-KW"/>
</dbReference>
<dbReference type="FunCoup" id="A0A067QGB3">
    <property type="interactions" value="319"/>
</dbReference>
<dbReference type="SMART" id="SM00829">
    <property type="entry name" value="PKS_ER"/>
    <property type="match status" value="1"/>
</dbReference>
<dbReference type="InterPro" id="IPR013149">
    <property type="entry name" value="ADH-like_C"/>
</dbReference>
<dbReference type="InParanoid" id="A0A067QGB3"/>
<dbReference type="Gene3D" id="3.90.180.10">
    <property type="entry name" value="Medium-chain alcohol dehydrogenases, catalytic domain"/>
    <property type="match status" value="1"/>
</dbReference>
<keyword evidence="10" id="KW-0275">Fatty acid biosynthesis</keyword>
<keyword evidence="8" id="KW-0443">Lipid metabolism</keyword>
<gene>
    <name evidence="14" type="ORF">JAAARDRAFT_31128</name>
</gene>
<evidence type="ECO:0000313" key="14">
    <source>
        <dbReference type="EMBL" id="KDQ61661.1"/>
    </source>
</evidence>
<dbReference type="CDD" id="cd08290">
    <property type="entry name" value="ETR"/>
    <property type="match status" value="1"/>
</dbReference>
<reference evidence="15" key="1">
    <citation type="journal article" date="2014" name="Proc. Natl. Acad. Sci. U.S.A.">
        <title>Extensive sampling of basidiomycete genomes demonstrates inadequacy of the white-rot/brown-rot paradigm for wood decay fungi.</title>
        <authorList>
            <person name="Riley R."/>
            <person name="Salamov A.A."/>
            <person name="Brown D.W."/>
            <person name="Nagy L.G."/>
            <person name="Floudas D."/>
            <person name="Held B.W."/>
            <person name="Levasseur A."/>
            <person name="Lombard V."/>
            <person name="Morin E."/>
            <person name="Otillar R."/>
            <person name="Lindquist E.A."/>
            <person name="Sun H."/>
            <person name="LaButti K.M."/>
            <person name="Schmutz J."/>
            <person name="Jabbour D."/>
            <person name="Luo H."/>
            <person name="Baker S.E."/>
            <person name="Pisabarro A.G."/>
            <person name="Walton J.D."/>
            <person name="Blanchette R.A."/>
            <person name="Henrissat B."/>
            <person name="Martin F."/>
            <person name="Cullen D."/>
            <person name="Hibbett D.S."/>
            <person name="Grigoriev I.V."/>
        </authorList>
    </citation>
    <scope>NUCLEOTIDE SEQUENCE [LARGE SCALE GENOMIC DNA]</scope>
    <source>
        <strain evidence="15">MUCL 33604</strain>
    </source>
</reference>
<keyword evidence="6" id="KW-0809">Transit peptide</keyword>
<dbReference type="Pfam" id="PF00107">
    <property type="entry name" value="ADH_zinc_N"/>
    <property type="match status" value="1"/>
</dbReference>
<organism evidence="14 15">
    <name type="scientific">Jaapia argillacea MUCL 33604</name>
    <dbReference type="NCBI Taxonomy" id="933084"/>
    <lineage>
        <taxon>Eukaryota</taxon>
        <taxon>Fungi</taxon>
        <taxon>Dikarya</taxon>
        <taxon>Basidiomycota</taxon>
        <taxon>Agaricomycotina</taxon>
        <taxon>Agaricomycetes</taxon>
        <taxon>Agaricomycetidae</taxon>
        <taxon>Jaapiales</taxon>
        <taxon>Jaapiaceae</taxon>
        <taxon>Jaapia</taxon>
    </lineage>
</organism>
<comment type="similarity">
    <text evidence="2">Belongs to the zinc-containing alcohol dehydrogenase family. Quinone oxidoreductase subfamily.</text>
</comment>
<dbReference type="InterPro" id="IPR051034">
    <property type="entry name" value="Mito_Enoyl-ACP_Reductase"/>
</dbReference>
<dbReference type="PANTHER" id="PTHR43981">
    <property type="entry name" value="ENOYL-[ACYL-CARRIER-PROTEIN] REDUCTASE, MITOCHONDRIAL"/>
    <property type="match status" value="1"/>
</dbReference>
<dbReference type="STRING" id="933084.A0A067QGB3"/>
<name>A0A067QGB3_9AGAM</name>
<evidence type="ECO:0000256" key="8">
    <source>
        <dbReference type="ARBA" id="ARBA00023098"/>
    </source>
</evidence>
<evidence type="ECO:0000256" key="10">
    <source>
        <dbReference type="ARBA" id="ARBA00023160"/>
    </source>
</evidence>
<dbReference type="InterPro" id="IPR020843">
    <property type="entry name" value="ER"/>
</dbReference>
<dbReference type="Proteomes" id="UP000027265">
    <property type="component" value="Unassembled WGS sequence"/>
</dbReference>
<dbReference type="SUPFAM" id="SSF50129">
    <property type="entry name" value="GroES-like"/>
    <property type="match status" value="1"/>
</dbReference>
<evidence type="ECO:0000256" key="2">
    <source>
        <dbReference type="ARBA" id="ARBA00010371"/>
    </source>
</evidence>
<keyword evidence="15" id="KW-1185">Reference proteome</keyword>
<evidence type="ECO:0000256" key="11">
    <source>
        <dbReference type="ARBA" id="ARBA00038963"/>
    </source>
</evidence>
<evidence type="ECO:0000256" key="7">
    <source>
        <dbReference type="ARBA" id="ARBA00023002"/>
    </source>
</evidence>
<evidence type="ECO:0000256" key="12">
    <source>
        <dbReference type="ARBA" id="ARBA00048843"/>
    </source>
</evidence>
<dbReference type="EC" id="1.3.1.104" evidence="11"/>
<evidence type="ECO:0000256" key="1">
    <source>
        <dbReference type="ARBA" id="ARBA00004173"/>
    </source>
</evidence>
<dbReference type="InterPro" id="IPR011032">
    <property type="entry name" value="GroES-like_sf"/>
</dbReference>